<dbReference type="InParanoid" id="A0A0C2X9U1"/>
<dbReference type="AlphaFoldDB" id="A0A0C2X9U1"/>
<feature type="region of interest" description="Disordered" evidence="2">
    <location>
        <begin position="208"/>
        <end position="227"/>
    </location>
</feature>
<evidence type="ECO:0000256" key="2">
    <source>
        <dbReference type="SAM" id="MobiDB-lite"/>
    </source>
</evidence>
<evidence type="ECO:0000313" key="4">
    <source>
        <dbReference type="Proteomes" id="UP000054549"/>
    </source>
</evidence>
<protein>
    <submittedName>
        <fullName evidence="3">Uncharacterized protein</fullName>
    </submittedName>
</protein>
<dbReference type="OrthoDB" id="2505754at2759"/>
<feature type="compositionally biased region" description="Polar residues" evidence="2">
    <location>
        <begin position="418"/>
        <end position="443"/>
    </location>
</feature>
<dbReference type="HOGENOM" id="CLU_031061_0_0_1"/>
<dbReference type="EMBL" id="KN818241">
    <property type="protein sequence ID" value="KIL65533.1"/>
    <property type="molecule type" value="Genomic_DNA"/>
</dbReference>
<name>A0A0C2X9U1_AMAMK</name>
<sequence>MSASSDVHDPLQPSIRTSERFSIDLSLELEHQLESMESSSVHNAAADTKEKHESLDPHVLAHIIMQLRHSLTEMTKERDELVKALAAALSKEAELNDGLQLMTDKASNLEEDLAEAKKKVQEGEEAVALLRSKVEESRRGLMRLQTESRRQSGNFETLRGATMLSFGGSPPASKRASFSPLTLHAGRANGHQRLSSMSDTSFLVQPMPQDAAGLSPRTSEFPSLDAPVATSRRTSGIFGRQSPPHSLHSSDDPGTLELESLRKELQSVRDDLEATKHRLSESNEAREASETCVKALRDFIAENNVGAREVGVPPTNATVQLALPPAMATGKEVTEAHRTTDSGGWSFGKLWKTDHSSRPSLSGGPNIMSPTVAPPPQTVSASIPTPLTKKFGGFFSSRSAPLPNPSVTGGDSVGCTPPFQSNATLSPTSYRGSLNSSDTSSITEPASLGLKEVIVGEMDLEYATVQGGEDMHETVIIG</sequence>
<dbReference type="STRING" id="946122.A0A0C2X9U1"/>
<feature type="region of interest" description="Disordered" evidence="2">
    <location>
        <begin position="402"/>
        <end position="443"/>
    </location>
</feature>
<feature type="coiled-coil region" evidence="1">
    <location>
        <begin position="64"/>
        <end position="133"/>
    </location>
</feature>
<evidence type="ECO:0000313" key="3">
    <source>
        <dbReference type="EMBL" id="KIL65533.1"/>
    </source>
</evidence>
<accession>A0A0C2X9U1</accession>
<feature type="region of interest" description="Disordered" evidence="2">
    <location>
        <begin position="234"/>
        <end position="254"/>
    </location>
</feature>
<proteinExistence type="predicted"/>
<reference evidence="3 4" key="1">
    <citation type="submission" date="2014-04" db="EMBL/GenBank/DDBJ databases">
        <title>Evolutionary Origins and Diversification of the Mycorrhizal Mutualists.</title>
        <authorList>
            <consortium name="DOE Joint Genome Institute"/>
            <consortium name="Mycorrhizal Genomics Consortium"/>
            <person name="Kohler A."/>
            <person name="Kuo A."/>
            <person name="Nagy L.G."/>
            <person name="Floudas D."/>
            <person name="Copeland A."/>
            <person name="Barry K.W."/>
            <person name="Cichocki N."/>
            <person name="Veneault-Fourrey C."/>
            <person name="LaButti K."/>
            <person name="Lindquist E.A."/>
            <person name="Lipzen A."/>
            <person name="Lundell T."/>
            <person name="Morin E."/>
            <person name="Murat C."/>
            <person name="Riley R."/>
            <person name="Ohm R."/>
            <person name="Sun H."/>
            <person name="Tunlid A."/>
            <person name="Henrissat B."/>
            <person name="Grigoriev I.V."/>
            <person name="Hibbett D.S."/>
            <person name="Martin F."/>
        </authorList>
    </citation>
    <scope>NUCLEOTIDE SEQUENCE [LARGE SCALE GENOMIC DNA]</scope>
    <source>
        <strain evidence="3 4">Koide BX008</strain>
    </source>
</reference>
<organism evidence="3 4">
    <name type="scientific">Amanita muscaria (strain Koide BX008)</name>
    <dbReference type="NCBI Taxonomy" id="946122"/>
    <lineage>
        <taxon>Eukaryota</taxon>
        <taxon>Fungi</taxon>
        <taxon>Dikarya</taxon>
        <taxon>Basidiomycota</taxon>
        <taxon>Agaricomycotina</taxon>
        <taxon>Agaricomycetes</taxon>
        <taxon>Agaricomycetidae</taxon>
        <taxon>Agaricales</taxon>
        <taxon>Pluteineae</taxon>
        <taxon>Amanitaceae</taxon>
        <taxon>Amanita</taxon>
    </lineage>
</organism>
<gene>
    <name evidence="3" type="ORF">M378DRAFT_186398</name>
</gene>
<feature type="region of interest" description="Disordered" evidence="2">
    <location>
        <begin position="355"/>
        <end position="384"/>
    </location>
</feature>
<dbReference type="Proteomes" id="UP000054549">
    <property type="component" value="Unassembled WGS sequence"/>
</dbReference>
<keyword evidence="4" id="KW-1185">Reference proteome</keyword>
<evidence type="ECO:0000256" key="1">
    <source>
        <dbReference type="SAM" id="Coils"/>
    </source>
</evidence>
<keyword evidence="1" id="KW-0175">Coiled coil</keyword>
<feature type="region of interest" description="Disordered" evidence="2">
    <location>
        <begin position="34"/>
        <end position="54"/>
    </location>
</feature>
<feature type="coiled-coil region" evidence="1">
    <location>
        <begin position="258"/>
        <end position="285"/>
    </location>
</feature>